<dbReference type="AlphaFoldDB" id="A0AAV7S0L8"/>
<comment type="caution">
    <text evidence="2">The sequence shown here is derived from an EMBL/GenBank/DDBJ whole genome shotgun (WGS) entry which is preliminary data.</text>
</comment>
<evidence type="ECO:0000313" key="3">
    <source>
        <dbReference type="Proteomes" id="UP001066276"/>
    </source>
</evidence>
<feature type="compositionally biased region" description="Basic and acidic residues" evidence="1">
    <location>
        <begin position="36"/>
        <end position="46"/>
    </location>
</feature>
<evidence type="ECO:0000313" key="2">
    <source>
        <dbReference type="EMBL" id="KAJ1158326.1"/>
    </source>
</evidence>
<reference evidence="2" key="1">
    <citation type="journal article" date="2022" name="bioRxiv">
        <title>Sequencing and chromosome-scale assembly of the giantPleurodeles waltlgenome.</title>
        <authorList>
            <person name="Brown T."/>
            <person name="Elewa A."/>
            <person name="Iarovenko S."/>
            <person name="Subramanian E."/>
            <person name="Araus A.J."/>
            <person name="Petzold A."/>
            <person name="Susuki M."/>
            <person name="Suzuki K.-i.T."/>
            <person name="Hayashi T."/>
            <person name="Toyoda A."/>
            <person name="Oliveira C."/>
            <person name="Osipova E."/>
            <person name="Leigh N.D."/>
            <person name="Simon A."/>
            <person name="Yun M.H."/>
        </authorList>
    </citation>
    <scope>NUCLEOTIDE SEQUENCE</scope>
    <source>
        <strain evidence="2">20211129_DDA</strain>
        <tissue evidence="2">Liver</tissue>
    </source>
</reference>
<dbReference type="EMBL" id="JANPWB010000009">
    <property type="protein sequence ID" value="KAJ1158326.1"/>
    <property type="molecule type" value="Genomic_DNA"/>
</dbReference>
<proteinExistence type="predicted"/>
<accession>A0AAV7S0L8</accession>
<sequence length="132" mass="14434">MNAIQGLRSALEQQIETESISQFTASTPPQGLGEAQHCRGREVEKGKKTRHERQGAAPIDPGDEPRRRGASTTPETQPEEDDTMYMSQVNPRERPDRSSGQEPCRGPAPCDRGPDPEMMAGESSRGTCLQEG</sequence>
<gene>
    <name evidence="2" type="ORF">NDU88_011017</name>
</gene>
<name>A0AAV7S0L8_PLEWA</name>
<keyword evidence="3" id="KW-1185">Reference proteome</keyword>
<dbReference type="Proteomes" id="UP001066276">
    <property type="component" value="Chromosome 5"/>
</dbReference>
<evidence type="ECO:0000256" key="1">
    <source>
        <dbReference type="SAM" id="MobiDB-lite"/>
    </source>
</evidence>
<protein>
    <submittedName>
        <fullName evidence="2">Uncharacterized protein</fullName>
    </submittedName>
</protein>
<organism evidence="2 3">
    <name type="scientific">Pleurodeles waltl</name>
    <name type="common">Iberian ribbed newt</name>
    <dbReference type="NCBI Taxonomy" id="8319"/>
    <lineage>
        <taxon>Eukaryota</taxon>
        <taxon>Metazoa</taxon>
        <taxon>Chordata</taxon>
        <taxon>Craniata</taxon>
        <taxon>Vertebrata</taxon>
        <taxon>Euteleostomi</taxon>
        <taxon>Amphibia</taxon>
        <taxon>Batrachia</taxon>
        <taxon>Caudata</taxon>
        <taxon>Salamandroidea</taxon>
        <taxon>Salamandridae</taxon>
        <taxon>Pleurodelinae</taxon>
        <taxon>Pleurodeles</taxon>
    </lineage>
</organism>
<feature type="region of interest" description="Disordered" evidence="1">
    <location>
        <begin position="18"/>
        <end position="132"/>
    </location>
</feature>
<feature type="compositionally biased region" description="Polar residues" evidence="1">
    <location>
        <begin position="18"/>
        <end position="29"/>
    </location>
</feature>